<sequence>MSTYCYGDHELQQIKVWNYNPNNKHTYIYIHGGAWKDPKNTFDELAPVAATTPNSTFIGINYRLTSSKVKHPLHLADVTKAIIYIVTNFKTQQSHLLGYSVGATLILQFLQFKHHFNQAFNYYKTWATDKEVVEELGDASIVDELHLIEENDDLIIKLDRLIKQGQLYFSSIKFLDGIYDLPQLIEEYPQYGSWFVYESYPSEKLINLNSLSHEILINNGKLAPATNDPHASMIDDMTNVYIVHSLQDELLSLKQTQLLTDFFNKTLRKGCIVLTGNWGKHDDIYGKHRKKIFLYGEAD</sequence>
<keyword evidence="3" id="KW-1185">Reference proteome</keyword>
<evidence type="ECO:0000313" key="2">
    <source>
        <dbReference type="EMBL" id="CCG24754.1"/>
    </source>
</evidence>
<dbReference type="AlphaFoldDB" id="H8X9T8"/>
<protein>
    <submittedName>
        <fullName evidence="2">Bna7 protein</fullName>
    </submittedName>
</protein>
<accession>H8X9T8</accession>
<dbReference type="InterPro" id="IPR029058">
    <property type="entry name" value="AB_hydrolase_fold"/>
</dbReference>
<dbReference type="eggNOG" id="ENOG502S28Q">
    <property type="taxonomic scope" value="Eukaryota"/>
</dbReference>
<dbReference type="SUPFAM" id="SSF53474">
    <property type="entry name" value="alpha/beta-Hydrolases"/>
    <property type="match status" value="1"/>
</dbReference>
<dbReference type="Gene3D" id="3.40.50.1820">
    <property type="entry name" value="alpha/beta hydrolase"/>
    <property type="match status" value="1"/>
</dbReference>
<feature type="domain" description="BD-FAE-like" evidence="1">
    <location>
        <begin position="24"/>
        <end position="127"/>
    </location>
</feature>
<dbReference type="InterPro" id="IPR049492">
    <property type="entry name" value="BD-FAE-like_dom"/>
</dbReference>
<dbReference type="RefSeq" id="XP_003870882.1">
    <property type="nucleotide sequence ID" value="XM_003870833.1"/>
</dbReference>
<evidence type="ECO:0000259" key="1">
    <source>
        <dbReference type="Pfam" id="PF20434"/>
    </source>
</evidence>
<name>H8X9T8_CANO9</name>
<evidence type="ECO:0000313" key="3">
    <source>
        <dbReference type="Proteomes" id="UP000005018"/>
    </source>
</evidence>
<proteinExistence type="predicted"/>
<gene>
    <name evidence="2" type="ORF">CORT_0G00650</name>
</gene>
<dbReference type="OrthoDB" id="420264at2759"/>
<dbReference type="Pfam" id="PF20434">
    <property type="entry name" value="BD-FAE"/>
    <property type="match status" value="1"/>
</dbReference>
<reference evidence="2 3" key="1">
    <citation type="journal article" date="2012" name="PLoS ONE">
        <title>Sequence and analysis of the genome of the pathogenic yeast Candida orthopsilosis.</title>
        <authorList>
            <person name="Riccombeni A."/>
            <person name="Vidanes G."/>
            <person name="Proux-Wera E."/>
            <person name="Wolfe K.H."/>
            <person name="Butler G."/>
        </authorList>
    </citation>
    <scope>NUCLEOTIDE SEQUENCE [LARGE SCALE GENOMIC DNA]</scope>
    <source>
        <strain evidence="2 3">Co 90-125</strain>
    </source>
</reference>
<organism evidence="2 3">
    <name type="scientific">Candida orthopsilosis (strain 90-125)</name>
    <name type="common">Yeast</name>
    <dbReference type="NCBI Taxonomy" id="1136231"/>
    <lineage>
        <taxon>Eukaryota</taxon>
        <taxon>Fungi</taxon>
        <taxon>Dikarya</taxon>
        <taxon>Ascomycota</taxon>
        <taxon>Saccharomycotina</taxon>
        <taxon>Pichiomycetes</taxon>
        <taxon>Debaryomycetaceae</taxon>
        <taxon>Candida/Lodderomyces clade</taxon>
        <taxon>Candida</taxon>
    </lineage>
</organism>
<dbReference type="HOGENOM" id="CLU_016852_1_0_1"/>
<dbReference type="GeneID" id="14541966"/>
<dbReference type="EMBL" id="HE681725">
    <property type="protein sequence ID" value="CCG24754.1"/>
    <property type="molecule type" value="Genomic_DNA"/>
</dbReference>
<dbReference type="KEGG" id="cot:CORT_0G00650"/>
<dbReference type="Proteomes" id="UP000005018">
    <property type="component" value="Chromosome 7"/>
</dbReference>